<comment type="caution">
    <text evidence="2">The sequence shown here is derived from an EMBL/GenBank/DDBJ whole genome shotgun (WGS) entry which is preliminary data.</text>
</comment>
<keyword evidence="3" id="KW-1185">Reference proteome</keyword>
<gene>
    <name evidence="2" type="ORF">C8D99_1081</name>
    <name evidence="1" type="ORF">C8D99_1251</name>
</gene>
<evidence type="ECO:0000313" key="3">
    <source>
        <dbReference type="Proteomes" id="UP000295066"/>
    </source>
</evidence>
<evidence type="ECO:0000313" key="1">
    <source>
        <dbReference type="EMBL" id="TDY55322.1"/>
    </source>
</evidence>
<dbReference type="Proteomes" id="UP000295066">
    <property type="component" value="Unassembled WGS sequence"/>
</dbReference>
<proteinExistence type="predicted"/>
<reference evidence="2 3" key="1">
    <citation type="submission" date="2019-03" db="EMBL/GenBank/DDBJ databases">
        <title>Genomic Encyclopedia of Type Strains, Phase IV (KMG-IV): sequencing the most valuable type-strain genomes for metagenomic binning, comparative biology and taxonomic classification.</title>
        <authorList>
            <person name="Goeker M."/>
        </authorList>
    </citation>
    <scope>NUCLEOTIDE SEQUENCE [LARGE SCALE GENOMIC DNA]</scope>
    <source>
        <strain evidence="2 3">DSM 25964</strain>
    </source>
</reference>
<accession>A0A4V3HG99</accession>
<evidence type="ECO:0000313" key="2">
    <source>
        <dbReference type="EMBL" id="TDY60461.1"/>
    </source>
</evidence>
<protein>
    <submittedName>
        <fullName evidence="2">Uncharacterized protein</fullName>
    </submittedName>
</protein>
<name>A0A4V3HG99_9BACT</name>
<organism evidence="2 3">
    <name type="scientific">Aminivibrio pyruvatiphilus</name>
    <dbReference type="NCBI Taxonomy" id="1005740"/>
    <lineage>
        <taxon>Bacteria</taxon>
        <taxon>Thermotogati</taxon>
        <taxon>Synergistota</taxon>
        <taxon>Synergistia</taxon>
        <taxon>Synergistales</taxon>
        <taxon>Aminobacteriaceae</taxon>
        <taxon>Aminivibrio</taxon>
    </lineage>
</organism>
<dbReference type="AlphaFoldDB" id="A0A4V3HG99"/>
<dbReference type="EMBL" id="SORI01000008">
    <property type="protein sequence ID" value="TDY60461.1"/>
    <property type="molecule type" value="Genomic_DNA"/>
</dbReference>
<feature type="non-terminal residue" evidence="2">
    <location>
        <position position="31"/>
    </location>
</feature>
<dbReference type="EMBL" id="SORI01000025">
    <property type="protein sequence ID" value="TDY55322.1"/>
    <property type="molecule type" value="Genomic_DNA"/>
</dbReference>
<sequence length="31" mass="3391">MSHRTIDELCEELVRKHEEAQGGGGPKAIAK</sequence>